<reference evidence="3" key="2">
    <citation type="submission" date="2019-09" db="UniProtKB">
        <authorList>
            <consortium name="WormBaseParasite"/>
        </authorList>
    </citation>
    <scope>IDENTIFICATION</scope>
</reference>
<name>A0A183G853_HELPZ</name>
<evidence type="ECO:0000313" key="2">
    <source>
        <dbReference type="Proteomes" id="UP000050761"/>
    </source>
</evidence>
<dbReference type="OrthoDB" id="5784611at2759"/>
<protein>
    <submittedName>
        <fullName evidence="3">Tudor domain-containing protein</fullName>
    </submittedName>
</protein>
<gene>
    <name evidence="1" type="ORF">HPBE_LOCUS18022</name>
</gene>
<accession>A0A3P8BLH1</accession>
<proteinExistence type="predicted"/>
<dbReference type="AlphaFoldDB" id="A0A183G853"/>
<evidence type="ECO:0000313" key="1">
    <source>
        <dbReference type="EMBL" id="VDP10468.1"/>
    </source>
</evidence>
<dbReference type="EMBL" id="UZAH01030414">
    <property type="protein sequence ID" value="VDP10468.1"/>
    <property type="molecule type" value="Genomic_DNA"/>
</dbReference>
<dbReference type="Proteomes" id="UP000050761">
    <property type="component" value="Unassembled WGS sequence"/>
</dbReference>
<reference evidence="1 2" key="1">
    <citation type="submission" date="2018-11" db="EMBL/GenBank/DDBJ databases">
        <authorList>
            <consortium name="Pathogen Informatics"/>
        </authorList>
    </citation>
    <scope>NUCLEOTIDE SEQUENCE [LARGE SCALE GENOMIC DNA]</scope>
</reference>
<dbReference type="WBParaSite" id="HPBE_0001802301-mRNA-1">
    <property type="protein sequence ID" value="HPBE_0001802301-mRNA-1"/>
    <property type="gene ID" value="HPBE_0001802301"/>
</dbReference>
<evidence type="ECO:0000313" key="3">
    <source>
        <dbReference type="WBParaSite" id="HPBE_0001802301-mRNA-1"/>
    </source>
</evidence>
<keyword evidence="2" id="KW-1185">Reference proteome</keyword>
<organism evidence="2 3">
    <name type="scientific">Heligmosomoides polygyrus</name>
    <name type="common">Parasitic roundworm</name>
    <dbReference type="NCBI Taxonomy" id="6339"/>
    <lineage>
        <taxon>Eukaryota</taxon>
        <taxon>Metazoa</taxon>
        <taxon>Ecdysozoa</taxon>
        <taxon>Nematoda</taxon>
        <taxon>Chromadorea</taxon>
        <taxon>Rhabditida</taxon>
        <taxon>Rhabditina</taxon>
        <taxon>Rhabditomorpha</taxon>
        <taxon>Strongyloidea</taxon>
        <taxon>Heligmosomidae</taxon>
        <taxon>Heligmosomoides</taxon>
    </lineage>
</organism>
<sequence length="147" mass="16427">MLQEWSTVIRTISDTLPPPQLFKRGDRFLAKVLSAVSPLEFYVIKVAHIRSGCESNVDNDKLRQLEESDPRRTTRELAQDLGLLGGLRPVAVRQSVPMFRYAEVHRPVCTTSQYAPPLAHYCTLSDLSNKLSTRLLDCLGAWGSGDA</sequence>
<accession>A0A183G853</accession>